<reference evidence="2 3" key="2">
    <citation type="submission" date="2017-04" db="EMBL/GenBank/DDBJ databases">
        <title>CpG methylation of centromeres and impact of large insertions on vertebrate speciation.</title>
        <authorList>
            <person name="Ichikawa K."/>
            <person name="Yoshimura J."/>
            <person name="Morishita S."/>
        </authorList>
    </citation>
    <scope>NUCLEOTIDE SEQUENCE</scope>
    <source>
        <strain evidence="2 3">HSOK</strain>
    </source>
</reference>
<accession>A0A3P9HPI9</accession>
<evidence type="ECO:0000256" key="1">
    <source>
        <dbReference type="SAM" id="MobiDB-lite"/>
    </source>
</evidence>
<reference key="1">
    <citation type="journal article" date="2007" name="Nature">
        <title>The medaka draft genome and insights into vertebrate genome evolution.</title>
        <authorList>
            <person name="Kasahara M."/>
            <person name="Naruse K."/>
            <person name="Sasaki S."/>
            <person name="Nakatani Y."/>
            <person name="Qu W."/>
            <person name="Ahsan B."/>
            <person name="Yamada T."/>
            <person name="Nagayasu Y."/>
            <person name="Doi K."/>
            <person name="Kasai Y."/>
            <person name="Jindo T."/>
            <person name="Kobayashi D."/>
            <person name="Shimada A."/>
            <person name="Toyoda A."/>
            <person name="Kuroki Y."/>
            <person name="Fujiyama A."/>
            <person name="Sasaki T."/>
            <person name="Shimizu A."/>
            <person name="Asakawa S."/>
            <person name="Shimizu N."/>
            <person name="Hashimoto S."/>
            <person name="Yang J."/>
            <person name="Lee Y."/>
            <person name="Matsushima K."/>
            <person name="Sugano S."/>
            <person name="Sakaizumi M."/>
            <person name="Narita T."/>
            <person name="Ohishi K."/>
            <person name="Haga S."/>
            <person name="Ohta F."/>
            <person name="Nomoto H."/>
            <person name="Nogata K."/>
            <person name="Morishita T."/>
            <person name="Endo T."/>
            <person name="Shin-I T."/>
            <person name="Takeda H."/>
            <person name="Morishita S."/>
            <person name="Kohara Y."/>
        </authorList>
    </citation>
    <scope>NUCLEOTIDE SEQUENCE [LARGE SCALE GENOMIC DNA]</scope>
    <source>
        <strain>Hd-rR</strain>
    </source>
</reference>
<reference evidence="2" key="3">
    <citation type="submission" date="2025-08" db="UniProtKB">
        <authorList>
            <consortium name="Ensembl"/>
        </authorList>
    </citation>
    <scope>IDENTIFICATION</scope>
    <source>
        <strain evidence="2">HSOK</strain>
    </source>
</reference>
<organism evidence="2 3">
    <name type="scientific">Oryzias latipes</name>
    <name type="common">Japanese rice fish</name>
    <name type="synonym">Japanese killifish</name>
    <dbReference type="NCBI Taxonomy" id="8090"/>
    <lineage>
        <taxon>Eukaryota</taxon>
        <taxon>Metazoa</taxon>
        <taxon>Chordata</taxon>
        <taxon>Craniata</taxon>
        <taxon>Vertebrata</taxon>
        <taxon>Euteleostomi</taxon>
        <taxon>Actinopterygii</taxon>
        <taxon>Neopterygii</taxon>
        <taxon>Teleostei</taxon>
        <taxon>Neoteleostei</taxon>
        <taxon>Acanthomorphata</taxon>
        <taxon>Ovalentaria</taxon>
        <taxon>Atherinomorphae</taxon>
        <taxon>Beloniformes</taxon>
        <taxon>Adrianichthyidae</taxon>
        <taxon>Oryziinae</taxon>
        <taxon>Oryzias</taxon>
    </lineage>
</organism>
<reference evidence="2" key="4">
    <citation type="submission" date="2025-09" db="UniProtKB">
        <authorList>
            <consortium name="Ensembl"/>
        </authorList>
    </citation>
    <scope>IDENTIFICATION</scope>
    <source>
        <strain evidence="2">HSOK</strain>
    </source>
</reference>
<sequence>YNYDYAAFSQNAKTLHQFIRNLPLSCGQDHQRRVSLPDAKSPNTQASFPGAHTPHPGRLTISPASGDPLSTTKPGLHAGLLSARKHLSRASISPPEPTGAGAAAYHPTAVAGRPAGRPGSVQQPVLIMGDSTIRHVQVSRFHQLSVKHSSAETFILHAGTNNLKLQQSETLKMDFIHLIHTIQQLNINCIISGPLTAPRHGDIMFSRIRQLHIWLKTCCYSMNIPYIDNFTTFSNRPYLFKSDGSHPNNSGSRLLRMNIDLTLRSFKTIPR</sequence>
<feature type="region of interest" description="Disordered" evidence="1">
    <location>
        <begin position="30"/>
        <end position="76"/>
    </location>
</feature>
<evidence type="ECO:0008006" key="4">
    <source>
        <dbReference type="Google" id="ProtNLM"/>
    </source>
</evidence>
<evidence type="ECO:0000313" key="3">
    <source>
        <dbReference type="Proteomes" id="UP000265200"/>
    </source>
</evidence>
<dbReference type="Gene3D" id="3.40.50.12700">
    <property type="match status" value="1"/>
</dbReference>
<protein>
    <recommendedName>
        <fullName evidence="4">SGNH hydrolase-type esterase domain-containing protein</fullName>
    </recommendedName>
</protein>
<evidence type="ECO:0000313" key="2">
    <source>
        <dbReference type="Ensembl" id="ENSORLP00015009453.1"/>
    </source>
</evidence>
<dbReference type="Ensembl" id="ENSORLT00015031389.1">
    <property type="protein sequence ID" value="ENSORLP00015009453.1"/>
    <property type="gene ID" value="ENSORLG00015010279.1"/>
</dbReference>
<dbReference type="Proteomes" id="UP000265200">
    <property type="component" value="Chromosome 16"/>
</dbReference>
<dbReference type="AlphaFoldDB" id="A0A3P9HPI9"/>
<proteinExistence type="predicted"/>
<dbReference type="SUPFAM" id="SSF52266">
    <property type="entry name" value="SGNH hydrolase"/>
    <property type="match status" value="1"/>
</dbReference>
<name>A0A3P9HPI9_ORYLA</name>